<dbReference type="InterPro" id="IPR045747">
    <property type="entry name" value="CRISPR-assoc_prot_Cas6_N_sf"/>
</dbReference>
<dbReference type="InterPro" id="IPR010156">
    <property type="entry name" value="CRISPR-assoc_prot_Cas6"/>
</dbReference>
<comment type="caution">
    <text evidence="5">The sequence shown here is derived from an EMBL/GenBank/DDBJ whole genome shotgun (WGS) entry which is preliminary data.</text>
</comment>
<evidence type="ECO:0000256" key="3">
    <source>
        <dbReference type="ARBA" id="ARBA00023118"/>
    </source>
</evidence>
<evidence type="ECO:0000256" key="2">
    <source>
        <dbReference type="ARBA" id="ARBA00022884"/>
    </source>
</evidence>
<comment type="similarity">
    <text evidence="1">Belongs to the CRISPR-associated protein Cas6/Cse3/CasE family.</text>
</comment>
<proteinExistence type="inferred from homology"/>
<reference evidence="6" key="1">
    <citation type="journal article" date="2019" name="Int. J. Syst. Evol. Microbiol.">
        <title>The Global Catalogue of Microorganisms (GCM) 10K type strain sequencing project: providing services to taxonomists for standard genome sequencing and annotation.</title>
        <authorList>
            <consortium name="The Broad Institute Genomics Platform"/>
            <consortium name="The Broad Institute Genome Sequencing Center for Infectious Disease"/>
            <person name="Wu L."/>
            <person name="Ma J."/>
        </authorList>
    </citation>
    <scope>NUCLEOTIDE SEQUENCE [LARGE SCALE GENOMIC DNA]</scope>
    <source>
        <strain evidence="6">CCUG 58938</strain>
    </source>
</reference>
<organism evidence="5 6">
    <name type="scientific">Ohtaekwangia kribbensis</name>
    <dbReference type="NCBI Taxonomy" id="688913"/>
    <lineage>
        <taxon>Bacteria</taxon>
        <taxon>Pseudomonadati</taxon>
        <taxon>Bacteroidota</taxon>
        <taxon>Cytophagia</taxon>
        <taxon>Cytophagales</taxon>
        <taxon>Fulvivirgaceae</taxon>
        <taxon>Ohtaekwangia</taxon>
    </lineage>
</organism>
<dbReference type="NCBIfam" id="TIGR01877">
    <property type="entry name" value="cas_cas6"/>
    <property type="match status" value="1"/>
</dbReference>
<gene>
    <name evidence="5" type="primary">cas6</name>
    <name evidence="5" type="ORF">ACFQ21_02505</name>
</gene>
<keyword evidence="6" id="KW-1185">Reference proteome</keyword>
<accession>A0ABW3JX54</accession>
<keyword evidence="2" id="KW-0694">RNA-binding</keyword>
<dbReference type="Pfam" id="PF01881">
    <property type="entry name" value="Cas_Cas6_C"/>
    <property type="match status" value="1"/>
</dbReference>
<dbReference type="RefSeq" id="WP_377574365.1">
    <property type="nucleotide sequence ID" value="NZ_JBHTKA010000001.1"/>
</dbReference>
<dbReference type="EMBL" id="JBHTKA010000001">
    <property type="protein sequence ID" value="MFD0998153.1"/>
    <property type="molecule type" value="Genomic_DNA"/>
</dbReference>
<evidence type="ECO:0000313" key="6">
    <source>
        <dbReference type="Proteomes" id="UP001597112"/>
    </source>
</evidence>
<protein>
    <submittedName>
        <fullName evidence="5">CRISPR-associated endoribonuclease Cas6</fullName>
    </submittedName>
</protein>
<dbReference type="PANTHER" id="PTHR36984">
    <property type="entry name" value="CRISPR-ASSOCIATED ENDORIBONUCLEASE CAS6 1"/>
    <property type="match status" value="1"/>
</dbReference>
<dbReference type="Proteomes" id="UP001597112">
    <property type="component" value="Unassembled WGS sequence"/>
</dbReference>
<keyword evidence="3" id="KW-0051">Antiviral defense</keyword>
<dbReference type="PANTHER" id="PTHR36984:SF1">
    <property type="entry name" value="CRISPR-ASSOCIATED ENDORIBONUCLEASE CAS6 1"/>
    <property type="match status" value="1"/>
</dbReference>
<evidence type="ECO:0000256" key="1">
    <source>
        <dbReference type="ARBA" id="ARBA00005937"/>
    </source>
</evidence>
<dbReference type="Gene3D" id="3.30.70.1890">
    <property type="match status" value="1"/>
</dbReference>
<dbReference type="Gene3D" id="3.30.70.1900">
    <property type="match status" value="1"/>
</dbReference>
<dbReference type="InterPro" id="IPR049435">
    <property type="entry name" value="Cas_Cas6_C"/>
</dbReference>
<evidence type="ECO:0000313" key="5">
    <source>
        <dbReference type="EMBL" id="MFD0998153.1"/>
    </source>
</evidence>
<sequence length="266" mass="30668">MRTRIIFSLKNRGAYVPFHHQYLLAQVIKGLLIFGPEKGYVDFNQYNFSGLKGQTKVSRKGLHYFSSKVTLVFACSDKPFMDYFLARLFEQKEIIVGNLHLMPESVEQEDPVKISDESKFLCISPIVVIPAAFNDESGKKFVSPESDEFSDLLYESTLARMEIQGKYTAEQLASFYKFQIVPDQDYIQRIQASHKKFARIYPLYDSDVKFEVRGYTFPFTLYAAKEVQQFVYENGLGHFTHKGFGMLDVANNDSIQRTAQQEVIYA</sequence>
<name>A0ABW3JX54_9BACT</name>
<evidence type="ECO:0000259" key="4">
    <source>
        <dbReference type="Pfam" id="PF01881"/>
    </source>
</evidence>
<feature type="domain" description="CRISPR associated protein Cas6 C-terminal" evidence="4">
    <location>
        <begin position="111"/>
        <end position="249"/>
    </location>
</feature>
<dbReference type="CDD" id="cd21140">
    <property type="entry name" value="Cas6_I-like"/>
    <property type="match status" value="1"/>
</dbReference>